<evidence type="ECO:0000259" key="4">
    <source>
        <dbReference type="Pfam" id="PF03446"/>
    </source>
</evidence>
<dbReference type="OrthoDB" id="9786703at2"/>
<dbReference type="EC" id="1.1.-.-" evidence="6"/>
<protein>
    <submittedName>
        <fullName evidence="6">Uncharacterized oxidoreductase YfjR</fullName>
        <ecNumber evidence="6">1.1.-.-</ecNumber>
    </submittedName>
</protein>
<evidence type="ECO:0000259" key="5">
    <source>
        <dbReference type="Pfam" id="PF14833"/>
    </source>
</evidence>
<dbReference type="InterPro" id="IPR006115">
    <property type="entry name" value="6PGDH_NADP-bd"/>
</dbReference>
<name>A0A2N9M2I7_9BACT</name>
<dbReference type="GO" id="GO:0016491">
    <property type="term" value="F:oxidoreductase activity"/>
    <property type="evidence" value="ECO:0007669"/>
    <property type="project" value="UniProtKB-KW"/>
</dbReference>
<evidence type="ECO:0000313" key="6">
    <source>
        <dbReference type="EMBL" id="SPE29714.1"/>
    </source>
</evidence>
<evidence type="ECO:0000313" key="7">
    <source>
        <dbReference type="Proteomes" id="UP000239735"/>
    </source>
</evidence>
<evidence type="ECO:0000256" key="1">
    <source>
        <dbReference type="ARBA" id="ARBA00023002"/>
    </source>
</evidence>
<dbReference type="Pfam" id="PF03446">
    <property type="entry name" value="NAD_binding_2"/>
    <property type="match status" value="1"/>
</dbReference>
<feature type="domain" description="3-hydroxyisobutyrate dehydrogenase-like NAD-binding" evidence="5">
    <location>
        <begin position="167"/>
        <end position="277"/>
    </location>
</feature>
<dbReference type="SUPFAM" id="SSF51735">
    <property type="entry name" value="NAD(P)-binding Rossmann-fold domains"/>
    <property type="match status" value="1"/>
</dbReference>
<dbReference type="InterPro" id="IPR008927">
    <property type="entry name" value="6-PGluconate_DH-like_C_sf"/>
</dbReference>
<organism evidence="6 7">
    <name type="scientific">Candidatus Sulfuritelmatomonas gaucii</name>
    <dbReference type="NCBI Taxonomy" id="2043161"/>
    <lineage>
        <taxon>Bacteria</taxon>
        <taxon>Pseudomonadati</taxon>
        <taxon>Acidobacteriota</taxon>
        <taxon>Terriglobia</taxon>
        <taxon>Terriglobales</taxon>
        <taxon>Acidobacteriaceae</taxon>
        <taxon>Candidatus Sulfuritelmatomonas</taxon>
    </lineage>
</organism>
<dbReference type="PROSITE" id="PS00895">
    <property type="entry name" value="3_HYDROXYISOBUT_DH"/>
    <property type="match status" value="1"/>
</dbReference>
<dbReference type="InterPro" id="IPR015815">
    <property type="entry name" value="HIBADH-related"/>
</dbReference>
<keyword evidence="2" id="KW-0520">NAD</keyword>
<accession>A0A2N9M2I7</accession>
<dbReference type="InterPro" id="IPR036291">
    <property type="entry name" value="NAD(P)-bd_dom_sf"/>
</dbReference>
<dbReference type="GO" id="GO:0050661">
    <property type="term" value="F:NADP binding"/>
    <property type="evidence" value="ECO:0007669"/>
    <property type="project" value="InterPro"/>
</dbReference>
<dbReference type="Gene3D" id="3.40.50.720">
    <property type="entry name" value="NAD(P)-binding Rossmann-like Domain"/>
    <property type="match status" value="1"/>
</dbReference>
<dbReference type="InterPro" id="IPR051265">
    <property type="entry name" value="HIBADH-related_NP60_sf"/>
</dbReference>
<dbReference type="PIRSF" id="PIRSF000103">
    <property type="entry name" value="HIBADH"/>
    <property type="match status" value="1"/>
</dbReference>
<dbReference type="InterPro" id="IPR013328">
    <property type="entry name" value="6PGD_dom2"/>
</dbReference>
<reference evidence="7" key="1">
    <citation type="submission" date="2018-02" db="EMBL/GenBank/DDBJ databases">
        <authorList>
            <person name="Hausmann B."/>
        </authorList>
    </citation>
    <scope>NUCLEOTIDE SEQUENCE [LARGE SCALE GENOMIC DNA]</scope>
    <source>
        <strain evidence="7">Peat soil MAG SbA5</strain>
    </source>
</reference>
<dbReference type="PANTHER" id="PTHR43580:SF2">
    <property type="entry name" value="CYTOKINE-LIKE NUCLEAR FACTOR N-PAC"/>
    <property type="match status" value="1"/>
</dbReference>
<dbReference type="Proteomes" id="UP000239735">
    <property type="component" value="Unassembled WGS sequence"/>
</dbReference>
<feature type="active site" evidence="3">
    <location>
        <position position="171"/>
    </location>
</feature>
<dbReference type="PANTHER" id="PTHR43580">
    <property type="entry name" value="OXIDOREDUCTASE GLYR1-RELATED"/>
    <property type="match status" value="1"/>
</dbReference>
<evidence type="ECO:0000256" key="2">
    <source>
        <dbReference type="ARBA" id="ARBA00023027"/>
    </source>
</evidence>
<dbReference type="InterPro" id="IPR029154">
    <property type="entry name" value="HIBADH-like_NADP-bd"/>
</dbReference>
<proteinExistence type="predicted"/>
<dbReference type="GO" id="GO:0016054">
    <property type="term" value="P:organic acid catabolic process"/>
    <property type="evidence" value="ECO:0007669"/>
    <property type="project" value="UniProtKB-ARBA"/>
</dbReference>
<dbReference type="AlphaFoldDB" id="A0A2N9M2I7"/>
<dbReference type="SUPFAM" id="SSF48179">
    <property type="entry name" value="6-phosphogluconate dehydrogenase C-terminal domain-like"/>
    <property type="match status" value="1"/>
</dbReference>
<dbReference type="EMBL" id="OKRB01000132">
    <property type="protein sequence ID" value="SPE29714.1"/>
    <property type="molecule type" value="Genomic_DNA"/>
</dbReference>
<dbReference type="Pfam" id="PF14833">
    <property type="entry name" value="NAD_binding_11"/>
    <property type="match status" value="1"/>
</dbReference>
<feature type="domain" description="6-phosphogluconate dehydrogenase NADP-binding" evidence="4">
    <location>
        <begin position="2"/>
        <end position="161"/>
    </location>
</feature>
<dbReference type="InterPro" id="IPR002204">
    <property type="entry name" value="3-OH-isobutyrate_DH-rel_CS"/>
</dbReference>
<sequence length="294" mass="31683">MKIGFLGLGKMGTPMALRLIAAGHELRVWNRSEGKTEPLIREGAIVAGTPAEAELGADAVITMLFDDAAHEEVLFGANGLLDAMSPGVLHISCSTISVALSERLTKEHAKRGIDFVAAPVFGRPNIAEQGRLWTVMAGAEEAVAKARPLLETFSRGISVVGKEPRQAHAVKLGGNFMIGAVIQTLADSFVYAEGQGIDPESFFETVNSALFQSPFYAGYAKVMLHPPEQPGATMELGEKDLRMLREAAAERGIRLSLADSLAAVFAEARALGISREDWPVGMYRLSQRRNSEHR</sequence>
<gene>
    <name evidence="6" type="primary">yfjR</name>
    <name evidence="6" type="ORF">SBA5_710012</name>
</gene>
<evidence type="ECO:0000256" key="3">
    <source>
        <dbReference type="PIRSR" id="PIRSR000103-1"/>
    </source>
</evidence>
<dbReference type="GO" id="GO:0051287">
    <property type="term" value="F:NAD binding"/>
    <property type="evidence" value="ECO:0007669"/>
    <property type="project" value="InterPro"/>
</dbReference>
<dbReference type="Gene3D" id="1.10.1040.10">
    <property type="entry name" value="N-(1-d-carboxylethyl)-l-norvaline Dehydrogenase, domain 2"/>
    <property type="match status" value="1"/>
</dbReference>
<keyword evidence="1 6" id="KW-0560">Oxidoreductase</keyword>